<dbReference type="AlphaFoldDB" id="A0AAE3IFF7"/>
<keyword evidence="1 5" id="KW-0963">Cytoplasm</keyword>
<evidence type="ECO:0000256" key="1">
    <source>
        <dbReference type="ARBA" id="ARBA00022490"/>
    </source>
</evidence>
<gene>
    <name evidence="7" type="primary">ruvX</name>
    <name evidence="7" type="ORF">OCV57_04750</name>
</gene>
<proteinExistence type="inferred from homology"/>
<evidence type="ECO:0000256" key="3">
    <source>
        <dbReference type="ARBA" id="ARBA00022722"/>
    </source>
</evidence>
<evidence type="ECO:0000313" key="7">
    <source>
        <dbReference type="EMBL" id="MCU6705236.1"/>
    </source>
</evidence>
<sequence>MKIMAIDYGDARTGFAISDRSEFLASPIGTVPERNAERLADKAAQTAAEYGAGEIIVGLPINMNGTEGPRAEKCRAFAELLKERTDLPVRMWDERSTTVTAHNILNETNVRGKARKAVVDTVAATIILEGYLEYRRKKAKQAD</sequence>
<dbReference type="InterPro" id="IPR012337">
    <property type="entry name" value="RNaseH-like_sf"/>
</dbReference>
<comment type="similarity">
    <text evidence="5">Belongs to the YqgF HJR family.</text>
</comment>
<comment type="caution">
    <text evidence="7">The sequence shown here is derived from an EMBL/GenBank/DDBJ whole genome shotgun (WGS) entry which is preliminary data.</text>
</comment>
<dbReference type="Proteomes" id="UP001208131">
    <property type="component" value="Unassembled WGS sequence"/>
</dbReference>
<evidence type="ECO:0000313" key="8">
    <source>
        <dbReference type="Proteomes" id="UP001208131"/>
    </source>
</evidence>
<comment type="function">
    <text evidence="5">Could be a nuclease involved in processing of the 5'-end of pre-16S rRNA.</text>
</comment>
<evidence type="ECO:0000256" key="4">
    <source>
        <dbReference type="ARBA" id="ARBA00022801"/>
    </source>
</evidence>
<dbReference type="SMART" id="SM00732">
    <property type="entry name" value="YqgFc"/>
    <property type="match status" value="1"/>
</dbReference>
<keyword evidence="4 5" id="KW-0378">Hydrolase</keyword>
<dbReference type="NCBIfam" id="TIGR00250">
    <property type="entry name" value="RNAse_H_YqgF"/>
    <property type="match status" value="1"/>
</dbReference>
<dbReference type="HAMAP" id="MF_00651">
    <property type="entry name" value="Nuclease_YqgF"/>
    <property type="match status" value="1"/>
</dbReference>
<evidence type="ECO:0000256" key="2">
    <source>
        <dbReference type="ARBA" id="ARBA00022517"/>
    </source>
</evidence>
<dbReference type="GO" id="GO:0016788">
    <property type="term" value="F:hydrolase activity, acting on ester bonds"/>
    <property type="evidence" value="ECO:0007669"/>
    <property type="project" value="UniProtKB-UniRule"/>
</dbReference>
<dbReference type="CDD" id="cd16964">
    <property type="entry name" value="YqgF"/>
    <property type="match status" value="1"/>
</dbReference>
<keyword evidence="8" id="KW-1185">Reference proteome</keyword>
<dbReference type="Pfam" id="PF03652">
    <property type="entry name" value="RuvX"/>
    <property type="match status" value="1"/>
</dbReference>
<dbReference type="SUPFAM" id="SSF53098">
    <property type="entry name" value="Ribonuclease H-like"/>
    <property type="match status" value="1"/>
</dbReference>
<evidence type="ECO:0000256" key="5">
    <source>
        <dbReference type="HAMAP-Rule" id="MF_00651"/>
    </source>
</evidence>
<dbReference type="Gene3D" id="3.30.420.140">
    <property type="entry name" value="YqgF/RNase H-like domain"/>
    <property type="match status" value="1"/>
</dbReference>
<dbReference type="RefSeq" id="WP_022286628.1">
    <property type="nucleotide sequence ID" value="NZ_JAOQJZ010000003.1"/>
</dbReference>
<dbReference type="GO" id="GO:0000967">
    <property type="term" value="P:rRNA 5'-end processing"/>
    <property type="evidence" value="ECO:0007669"/>
    <property type="project" value="UniProtKB-UniRule"/>
</dbReference>
<accession>A0AAE3IFF7</accession>
<dbReference type="InterPro" id="IPR006641">
    <property type="entry name" value="YqgF/RNaseH-like_dom"/>
</dbReference>
<organism evidence="7 8">
    <name type="scientific">Hominimerdicola aceti</name>
    <dbReference type="NCBI Taxonomy" id="2981726"/>
    <lineage>
        <taxon>Bacteria</taxon>
        <taxon>Bacillati</taxon>
        <taxon>Bacillota</taxon>
        <taxon>Clostridia</taxon>
        <taxon>Eubacteriales</taxon>
        <taxon>Oscillospiraceae</taxon>
        <taxon>Hominimerdicola</taxon>
    </lineage>
</organism>
<protein>
    <recommendedName>
        <fullName evidence="5">Putative pre-16S rRNA nuclease</fullName>
        <ecNumber evidence="5">3.1.-.-</ecNumber>
    </recommendedName>
</protein>
<comment type="subcellular location">
    <subcellularLocation>
        <location evidence="5">Cytoplasm</location>
    </subcellularLocation>
</comment>
<dbReference type="EC" id="3.1.-.-" evidence="5"/>
<feature type="domain" description="YqgF/RNase H-like" evidence="6">
    <location>
        <begin position="1"/>
        <end position="101"/>
    </location>
</feature>
<dbReference type="PANTHER" id="PTHR33317">
    <property type="entry name" value="POLYNUCLEOTIDYL TRANSFERASE, RIBONUCLEASE H-LIKE SUPERFAMILY PROTEIN"/>
    <property type="match status" value="1"/>
</dbReference>
<keyword evidence="2 5" id="KW-0690">Ribosome biogenesis</keyword>
<evidence type="ECO:0000259" key="6">
    <source>
        <dbReference type="SMART" id="SM00732"/>
    </source>
</evidence>
<dbReference type="PANTHER" id="PTHR33317:SF4">
    <property type="entry name" value="POLYNUCLEOTIDYL TRANSFERASE, RIBONUCLEASE H-LIKE SUPERFAMILY PROTEIN"/>
    <property type="match status" value="1"/>
</dbReference>
<dbReference type="EMBL" id="JAOQJZ010000003">
    <property type="protein sequence ID" value="MCU6705236.1"/>
    <property type="molecule type" value="Genomic_DNA"/>
</dbReference>
<keyword evidence="3 5" id="KW-0540">Nuclease</keyword>
<dbReference type="InterPro" id="IPR037027">
    <property type="entry name" value="YqgF/RNaseH-like_dom_sf"/>
</dbReference>
<name>A0AAE3IFF7_9FIRM</name>
<reference evidence="7 8" key="1">
    <citation type="journal article" date="2021" name="ISME Commun">
        <title>Automated analysis of genomic sequences facilitates high-throughput and comprehensive description of bacteria.</title>
        <authorList>
            <person name="Hitch T.C.A."/>
        </authorList>
    </citation>
    <scope>NUCLEOTIDE SEQUENCE [LARGE SCALE GENOMIC DNA]</scope>
    <source>
        <strain evidence="7 8">Sanger_31</strain>
    </source>
</reference>
<dbReference type="GO" id="GO:0004518">
    <property type="term" value="F:nuclease activity"/>
    <property type="evidence" value="ECO:0007669"/>
    <property type="project" value="UniProtKB-KW"/>
</dbReference>
<dbReference type="GO" id="GO:0005829">
    <property type="term" value="C:cytosol"/>
    <property type="evidence" value="ECO:0007669"/>
    <property type="project" value="TreeGrafter"/>
</dbReference>
<dbReference type="InterPro" id="IPR005227">
    <property type="entry name" value="YqgF"/>
</dbReference>